<evidence type="ECO:0008006" key="4">
    <source>
        <dbReference type="Google" id="ProtNLM"/>
    </source>
</evidence>
<evidence type="ECO:0000256" key="1">
    <source>
        <dbReference type="SAM" id="Phobius"/>
    </source>
</evidence>
<proteinExistence type="predicted"/>
<evidence type="ECO:0000313" key="2">
    <source>
        <dbReference type="EMBL" id="GMS92697.1"/>
    </source>
</evidence>
<accession>A0AAV5TAW9</accession>
<keyword evidence="3" id="KW-1185">Reference proteome</keyword>
<dbReference type="EMBL" id="BTSX01000004">
    <property type="protein sequence ID" value="GMS92697.1"/>
    <property type="molecule type" value="Genomic_DNA"/>
</dbReference>
<dbReference type="Pfam" id="PF10326">
    <property type="entry name" value="7TM_GPCR_Str"/>
    <property type="match status" value="2"/>
</dbReference>
<dbReference type="InterPro" id="IPR019428">
    <property type="entry name" value="7TM_GPCR_serpentine_rcpt_Str"/>
</dbReference>
<dbReference type="Proteomes" id="UP001432027">
    <property type="component" value="Unassembled WGS sequence"/>
</dbReference>
<dbReference type="AlphaFoldDB" id="A0AAV5TAW9"/>
<reference evidence="2" key="1">
    <citation type="submission" date="2023-10" db="EMBL/GenBank/DDBJ databases">
        <title>Genome assembly of Pristionchus species.</title>
        <authorList>
            <person name="Yoshida K."/>
            <person name="Sommer R.J."/>
        </authorList>
    </citation>
    <scope>NUCLEOTIDE SEQUENCE</scope>
    <source>
        <strain evidence="2">RS0144</strain>
    </source>
</reference>
<feature type="transmembrane region" description="Helical" evidence="1">
    <location>
        <begin position="239"/>
        <end position="257"/>
    </location>
</feature>
<feature type="transmembrane region" description="Helical" evidence="1">
    <location>
        <begin position="6"/>
        <end position="27"/>
    </location>
</feature>
<protein>
    <recommendedName>
        <fullName evidence="4">G protein-coupled receptor</fullName>
    </recommendedName>
</protein>
<dbReference type="PANTHER" id="PTHR22943">
    <property type="entry name" value="7-TRANSMEMBRANE DOMAIN RECEPTOR C.ELEGANS"/>
    <property type="match status" value="1"/>
</dbReference>
<feature type="transmembrane region" description="Helical" evidence="1">
    <location>
        <begin position="89"/>
        <end position="108"/>
    </location>
</feature>
<organism evidence="2 3">
    <name type="scientific">Pristionchus entomophagus</name>
    <dbReference type="NCBI Taxonomy" id="358040"/>
    <lineage>
        <taxon>Eukaryota</taxon>
        <taxon>Metazoa</taxon>
        <taxon>Ecdysozoa</taxon>
        <taxon>Nematoda</taxon>
        <taxon>Chromadorea</taxon>
        <taxon>Rhabditida</taxon>
        <taxon>Rhabditina</taxon>
        <taxon>Diplogasteromorpha</taxon>
        <taxon>Diplogasteroidea</taxon>
        <taxon>Neodiplogasteridae</taxon>
        <taxon>Pristionchus</taxon>
    </lineage>
</organism>
<sequence>FFSFQIFLYTAASISVFANGLLLLLLFNKTSTQMGNYRLLLILFAVTDIFISIFHAWYIPMFILGDFGYIFFGYGTLLKNGPIASNSNMIYALIFFIPFCLLSLHFIYRYFSLARTTRGVPERFLSLIIDYTECKGIELNVLSIDYLDDNDRIDFHEVVLILGQSSVGGHTILISFFCTHRIAKCFKNSAMEIRTRRMHLNLFRALLIQFVTPVVFSLLPMTALFALPATGISLGQLGNVFGLLTSVFPALDPILIIHSVGRFDLKQYYFSKL</sequence>
<feature type="non-terminal residue" evidence="2">
    <location>
        <position position="1"/>
    </location>
</feature>
<keyword evidence="1" id="KW-1133">Transmembrane helix</keyword>
<name>A0AAV5TAW9_9BILA</name>
<keyword evidence="1" id="KW-0472">Membrane</keyword>
<comment type="caution">
    <text evidence="2">The sequence shown here is derived from an EMBL/GenBank/DDBJ whole genome shotgun (WGS) entry which is preliminary data.</text>
</comment>
<keyword evidence="1" id="KW-0812">Transmembrane</keyword>
<gene>
    <name evidence="2" type="ORF">PENTCL1PPCAC_14872</name>
</gene>
<dbReference type="PANTHER" id="PTHR22943:SF248">
    <property type="entry name" value="SEVEN TM RECEPTOR"/>
    <property type="match status" value="1"/>
</dbReference>
<dbReference type="SUPFAM" id="SSF81321">
    <property type="entry name" value="Family A G protein-coupled receptor-like"/>
    <property type="match status" value="1"/>
</dbReference>
<feature type="transmembrane region" description="Helical" evidence="1">
    <location>
        <begin position="39"/>
        <end position="59"/>
    </location>
</feature>
<feature type="transmembrane region" description="Helical" evidence="1">
    <location>
        <begin position="202"/>
        <end position="227"/>
    </location>
</feature>
<evidence type="ECO:0000313" key="3">
    <source>
        <dbReference type="Proteomes" id="UP001432027"/>
    </source>
</evidence>